<keyword evidence="2" id="KW-1185">Reference proteome</keyword>
<evidence type="ECO:0000313" key="1">
    <source>
        <dbReference type="EMBL" id="KAK2160753.1"/>
    </source>
</evidence>
<name>A0AAD9JYE0_9ANNE</name>
<protein>
    <submittedName>
        <fullName evidence="1">Uncharacterized protein</fullName>
    </submittedName>
</protein>
<accession>A0AAD9JYE0</accession>
<organism evidence="1 2">
    <name type="scientific">Paralvinella palmiformis</name>
    <dbReference type="NCBI Taxonomy" id="53620"/>
    <lineage>
        <taxon>Eukaryota</taxon>
        <taxon>Metazoa</taxon>
        <taxon>Spiralia</taxon>
        <taxon>Lophotrochozoa</taxon>
        <taxon>Annelida</taxon>
        <taxon>Polychaeta</taxon>
        <taxon>Sedentaria</taxon>
        <taxon>Canalipalpata</taxon>
        <taxon>Terebellida</taxon>
        <taxon>Terebelliformia</taxon>
        <taxon>Alvinellidae</taxon>
        <taxon>Paralvinella</taxon>
    </lineage>
</organism>
<dbReference type="AlphaFoldDB" id="A0AAD9JYE0"/>
<proteinExistence type="predicted"/>
<dbReference type="EMBL" id="JAODUP010000127">
    <property type="protein sequence ID" value="KAK2160753.1"/>
    <property type="molecule type" value="Genomic_DNA"/>
</dbReference>
<evidence type="ECO:0000313" key="2">
    <source>
        <dbReference type="Proteomes" id="UP001208570"/>
    </source>
</evidence>
<comment type="caution">
    <text evidence="1">The sequence shown here is derived from an EMBL/GenBank/DDBJ whole genome shotgun (WGS) entry which is preliminary data.</text>
</comment>
<gene>
    <name evidence="1" type="ORF">LSH36_127g07033</name>
</gene>
<dbReference type="Proteomes" id="UP001208570">
    <property type="component" value="Unassembled WGS sequence"/>
</dbReference>
<sequence length="106" mass="11870">MSQGSNLCSVGLHSFAHQDICVVNFGGLYFSVYNSNPVKIYKELISITSQHLSKEASRVVCSHMIVTFAEYSMCICSWLENVRVDARIDSIPVLTIAWCELVTLCF</sequence>
<reference evidence="1" key="1">
    <citation type="journal article" date="2023" name="Mol. Biol. Evol.">
        <title>Third-Generation Sequencing Reveals the Adaptive Role of the Epigenome in Three Deep-Sea Polychaetes.</title>
        <authorList>
            <person name="Perez M."/>
            <person name="Aroh O."/>
            <person name="Sun Y."/>
            <person name="Lan Y."/>
            <person name="Juniper S.K."/>
            <person name="Young C.R."/>
            <person name="Angers B."/>
            <person name="Qian P.Y."/>
        </authorList>
    </citation>
    <scope>NUCLEOTIDE SEQUENCE</scope>
    <source>
        <strain evidence="1">P08H-3</strain>
    </source>
</reference>